<keyword evidence="2" id="KW-1133">Transmembrane helix</keyword>
<feature type="transmembrane region" description="Helical" evidence="2">
    <location>
        <begin position="327"/>
        <end position="353"/>
    </location>
</feature>
<protein>
    <submittedName>
        <fullName evidence="3">Uncharacterized protein</fullName>
    </submittedName>
</protein>
<dbReference type="Proteomes" id="UP001172457">
    <property type="component" value="Chromosome 5"/>
</dbReference>
<sequence>MSSYDYSPEGCVEMLYNLGSARYPFENQYNVNISSDDLFRIDHACTVEGFVRAQDGYSRPMVWIGIYIAIASSFCILAMGADLLHGFRKRKLWIPCKYFSLNTVSITVIAIAMKLPVDLGTPMLGDIDQLAKVGSMAFMCTMMANFMPSLASMDGKALLANVTGLAILVITIAVNIYIEIQTGVIRPDSFTFSINKYTIIDPHFMVVSQIYAAMILFLLLISISLAIMIPTTKQILEFKYQTNNKATSNDQFLQHTQMSTLEKLKQQVGRYWVMAETGSPQFVMVSNPLSTTSGVICIIGLLMYIVLVLQVFSISVEPVRYKSEYKWSLIVVLTTQSIGVLVGSIAPIFRCFVGLSFKSYTKWNLNHFAVFKVEKYWTQKLYEWKESHIPFLSSGRRSRILVHNLKTQVIKFCLGFQKVIVVACKILGLIPIVVLNFVVYCLYCWESLKEMLFNPPIASSTNDTNEGFHNYVLHLEDKMELAEKALKRISNSMNHLIQKAEMEQPSDLLKLLENSTQLFKGVESFDTDQIPPLVFVDVPNSWSLTVVTLTCISIALPNTRYEKVKSLCNSVGEGLSYTRLVEESFNTTGEYVNIQRSSMTLWHEVEDHCKWLENTLERSAYKGKTSIDILKWFADKAKETVIEINESMNGQYVENFPHKLIVANAMYRITQTILLNDQSNIKPISEEELFALLSCMIADILCACLTNIPRVITTKCQESVIEKREASVEVAAKLLGRSTEIIKKLETCRLPCMDPDKMAFIDEWRLHLKHTIVEVISWGSMDALQNRRASVTKISVIDPWLPGLETPRQQAELPRFRAGLRAGLRPTWISRVPEWISHIAGTL</sequence>
<feature type="transmembrane region" description="Helical" evidence="2">
    <location>
        <begin position="96"/>
        <end position="117"/>
    </location>
</feature>
<keyword evidence="2" id="KW-0472">Membrane</keyword>
<evidence type="ECO:0000313" key="4">
    <source>
        <dbReference type="Proteomes" id="UP001172457"/>
    </source>
</evidence>
<evidence type="ECO:0000256" key="1">
    <source>
        <dbReference type="SAM" id="Coils"/>
    </source>
</evidence>
<feature type="transmembrane region" description="Helical" evidence="2">
    <location>
        <begin position="61"/>
        <end position="84"/>
    </location>
</feature>
<keyword evidence="2" id="KW-0812">Transmembrane</keyword>
<accession>A0AA38TEH8</accession>
<evidence type="ECO:0000256" key="2">
    <source>
        <dbReference type="SAM" id="Phobius"/>
    </source>
</evidence>
<dbReference type="AlphaFoldDB" id="A0AA38TEH8"/>
<gene>
    <name evidence="3" type="ORF">OSB04_022425</name>
</gene>
<organism evidence="3 4">
    <name type="scientific">Centaurea solstitialis</name>
    <name type="common">yellow star-thistle</name>
    <dbReference type="NCBI Taxonomy" id="347529"/>
    <lineage>
        <taxon>Eukaryota</taxon>
        <taxon>Viridiplantae</taxon>
        <taxon>Streptophyta</taxon>
        <taxon>Embryophyta</taxon>
        <taxon>Tracheophyta</taxon>
        <taxon>Spermatophyta</taxon>
        <taxon>Magnoliopsida</taxon>
        <taxon>eudicotyledons</taxon>
        <taxon>Gunneridae</taxon>
        <taxon>Pentapetalae</taxon>
        <taxon>asterids</taxon>
        <taxon>campanulids</taxon>
        <taxon>Asterales</taxon>
        <taxon>Asteraceae</taxon>
        <taxon>Carduoideae</taxon>
        <taxon>Cardueae</taxon>
        <taxon>Centaureinae</taxon>
        <taxon>Centaurea</taxon>
    </lineage>
</organism>
<feature type="transmembrane region" description="Helical" evidence="2">
    <location>
        <begin position="210"/>
        <end position="229"/>
    </location>
</feature>
<evidence type="ECO:0000313" key="3">
    <source>
        <dbReference type="EMBL" id="KAJ9549882.1"/>
    </source>
</evidence>
<dbReference type="EMBL" id="JARYMX010000005">
    <property type="protein sequence ID" value="KAJ9549882.1"/>
    <property type="molecule type" value="Genomic_DNA"/>
</dbReference>
<feature type="transmembrane region" description="Helical" evidence="2">
    <location>
        <begin position="129"/>
        <end position="146"/>
    </location>
</feature>
<keyword evidence="1" id="KW-0175">Coiled coil</keyword>
<proteinExistence type="predicted"/>
<dbReference type="PANTHER" id="PTHR35307">
    <property type="entry name" value="PROTEIN, PUTATIVE-RELATED"/>
    <property type="match status" value="1"/>
</dbReference>
<feature type="transmembrane region" description="Helical" evidence="2">
    <location>
        <begin position="294"/>
        <end position="315"/>
    </location>
</feature>
<comment type="caution">
    <text evidence="3">The sequence shown here is derived from an EMBL/GenBank/DDBJ whole genome shotgun (WGS) entry which is preliminary data.</text>
</comment>
<name>A0AA38TEH8_9ASTR</name>
<dbReference type="PANTHER" id="PTHR35307:SF8">
    <property type="entry name" value="GUSTATORY RECEPTOR"/>
    <property type="match status" value="1"/>
</dbReference>
<keyword evidence="4" id="KW-1185">Reference proteome</keyword>
<feature type="coiled-coil region" evidence="1">
    <location>
        <begin position="472"/>
        <end position="499"/>
    </location>
</feature>
<feature type="transmembrane region" description="Helical" evidence="2">
    <location>
        <begin position="158"/>
        <end position="178"/>
    </location>
</feature>
<feature type="transmembrane region" description="Helical" evidence="2">
    <location>
        <begin position="419"/>
        <end position="440"/>
    </location>
</feature>
<reference evidence="3" key="1">
    <citation type="submission" date="2023-03" db="EMBL/GenBank/DDBJ databases">
        <title>Chromosome-scale reference genome and RAD-based genetic map of yellow starthistle (Centaurea solstitialis) reveal putative structural variation and QTLs associated with invader traits.</title>
        <authorList>
            <person name="Reatini B."/>
            <person name="Cang F.A."/>
            <person name="Jiang Q."/>
            <person name="Mckibben M.T.W."/>
            <person name="Barker M.S."/>
            <person name="Rieseberg L.H."/>
            <person name="Dlugosch K.M."/>
        </authorList>
    </citation>
    <scope>NUCLEOTIDE SEQUENCE</scope>
    <source>
        <strain evidence="3">CAN-66</strain>
        <tissue evidence="3">Leaf</tissue>
    </source>
</reference>